<dbReference type="InterPro" id="IPR050194">
    <property type="entry name" value="Glycosyltransferase_grp1"/>
</dbReference>
<dbReference type="GO" id="GO:0016757">
    <property type="term" value="F:glycosyltransferase activity"/>
    <property type="evidence" value="ECO:0007669"/>
    <property type="project" value="TreeGrafter"/>
</dbReference>
<gene>
    <name evidence="1" type="ORF">OPDIPICF_00046</name>
</gene>
<dbReference type="CDD" id="cd03801">
    <property type="entry name" value="GT4_PimA-like"/>
    <property type="match status" value="1"/>
</dbReference>
<dbReference type="AlphaFoldDB" id="A0A5S9MQE7"/>
<accession>A0A5S9MQE7</accession>
<reference evidence="1 2" key="1">
    <citation type="submission" date="2019-11" db="EMBL/GenBank/DDBJ databases">
        <authorList>
            <person name="Holert J."/>
        </authorList>
    </citation>
    <scope>NUCLEOTIDE SEQUENCE [LARGE SCALE GENOMIC DNA]</scope>
    <source>
        <strain evidence="1">SB11_3</strain>
    </source>
</reference>
<evidence type="ECO:0000313" key="2">
    <source>
        <dbReference type="Proteomes" id="UP000441399"/>
    </source>
</evidence>
<keyword evidence="2" id="KW-1185">Reference proteome</keyword>
<dbReference type="Proteomes" id="UP000441399">
    <property type="component" value="Unassembled WGS sequence"/>
</dbReference>
<dbReference type="PANTHER" id="PTHR45947">
    <property type="entry name" value="SULFOQUINOVOSYL TRANSFERASE SQD2"/>
    <property type="match status" value="1"/>
</dbReference>
<dbReference type="PANTHER" id="PTHR45947:SF3">
    <property type="entry name" value="SULFOQUINOVOSYL TRANSFERASE SQD2"/>
    <property type="match status" value="1"/>
</dbReference>
<dbReference type="OrthoDB" id="6194329at2"/>
<name>A0A5S9MQE7_9GAMM</name>
<protein>
    <submittedName>
        <fullName evidence="1">Uncharacterized protein</fullName>
    </submittedName>
</protein>
<dbReference type="Pfam" id="PF13692">
    <property type="entry name" value="Glyco_trans_1_4"/>
    <property type="match status" value="1"/>
</dbReference>
<organism evidence="1 2">
    <name type="scientific">BD1-7 clade bacterium</name>
    <dbReference type="NCBI Taxonomy" id="2029982"/>
    <lineage>
        <taxon>Bacteria</taxon>
        <taxon>Pseudomonadati</taxon>
        <taxon>Pseudomonadota</taxon>
        <taxon>Gammaproteobacteria</taxon>
        <taxon>Cellvibrionales</taxon>
        <taxon>Spongiibacteraceae</taxon>
        <taxon>BD1-7 clade</taxon>
    </lineage>
</organism>
<proteinExistence type="predicted"/>
<dbReference type="Gene3D" id="3.40.50.2000">
    <property type="entry name" value="Glycogen Phosphorylase B"/>
    <property type="match status" value="2"/>
</dbReference>
<dbReference type="SUPFAM" id="SSF53756">
    <property type="entry name" value="UDP-Glycosyltransferase/glycogen phosphorylase"/>
    <property type="match status" value="1"/>
</dbReference>
<dbReference type="EMBL" id="CACSIO010000001">
    <property type="protein sequence ID" value="CAA0078863.1"/>
    <property type="molecule type" value="Genomic_DNA"/>
</dbReference>
<sequence length="379" mass="42184">MAAKQVLIIQEVIKQYRVPFFNQLHQRLADQDIQLTVAYSAPNAINRAKADNADLPTSYGVIVPKREALSGKVVYQHLTKQVCKADLVIAEQANKHLINYPLLLLNQWGTKKFAFWGHGRNLQAQQLTFRDKLKQRLLRLPSWWFAYTQSTVDYLAAEGFPKQRITNVENSIDMSDFKRELSTITNDEVAQFRQELAISDTAKIGLFCGSMYAEKQLPLLFDSLREIFASTDNFHCLFIGAGENADTVDKFCQTHPNAHYLGPRFGHQKAIAFTSADIALNPGLVGLGILDCFAAGIPMLTTDYPNHSPEIDYLDNGKNGVITAMSSAAFAKATQEVLQTPGTLKQLQENAKQSSAHYSIERMAENFADGIAAALANKP</sequence>
<evidence type="ECO:0000313" key="1">
    <source>
        <dbReference type="EMBL" id="CAA0078863.1"/>
    </source>
</evidence>